<comment type="similarity">
    <text evidence="5">Belongs to the zinc-containing alcohol dehydrogenase family.</text>
</comment>
<keyword evidence="3 5" id="KW-0862">Zinc</keyword>
<organism evidence="7 8">
    <name type="scientific">Streptosporangium longisporum</name>
    <dbReference type="NCBI Taxonomy" id="46187"/>
    <lineage>
        <taxon>Bacteria</taxon>
        <taxon>Bacillati</taxon>
        <taxon>Actinomycetota</taxon>
        <taxon>Actinomycetes</taxon>
        <taxon>Streptosporangiales</taxon>
        <taxon>Streptosporangiaceae</taxon>
        <taxon>Streptosporangium</taxon>
    </lineage>
</organism>
<keyword evidence="8" id="KW-1185">Reference proteome</keyword>
<dbReference type="InterPro" id="IPR011032">
    <property type="entry name" value="GroES-like_sf"/>
</dbReference>
<dbReference type="PANTHER" id="PTHR43401">
    <property type="entry name" value="L-THREONINE 3-DEHYDROGENASE"/>
    <property type="match status" value="1"/>
</dbReference>
<dbReference type="Proteomes" id="UP001499930">
    <property type="component" value="Unassembled WGS sequence"/>
</dbReference>
<protein>
    <submittedName>
        <fullName evidence="7">Zinc-dependent alcohol dehydrogenase family protein</fullName>
    </submittedName>
</protein>
<evidence type="ECO:0000256" key="4">
    <source>
        <dbReference type="ARBA" id="ARBA00023002"/>
    </source>
</evidence>
<evidence type="ECO:0000256" key="2">
    <source>
        <dbReference type="ARBA" id="ARBA00022723"/>
    </source>
</evidence>
<dbReference type="SMART" id="SM00829">
    <property type="entry name" value="PKS_ER"/>
    <property type="match status" value="1"/>
</dbReference>
<evidence type="ECO:0000256" key="3">
    <source>
        <dbReference type="ARBA" id="ARBA00022833"/>
    </source>
</evidence>
<gene>
    <name evidence="7" type="ORF">GCM10017559_54640</name>
</gene>
<dbReference type="InterPro" id="IPR013154">
    <property type="entry name" value="ADH-like_N"/>
</dbReference>
<feature type="domain" description="Enoyl reductase (ER)" evidence="6">
    <location>
        <begin position="10"/>
        <end position="385"/>
    </location>
</feature>
<proteinExistence type="inferred from homology"/>
<dbReference type="Gene3D" id="3.90.180.10">
    <property type="entry name" value="Medium-chain alcohol dehydrogenases, catalytic domain"/>
    <property type="match status" value="2"/>
</dbReference>
<dbReference type="InterPro" id="IPR013149">
    <property type="entry name" value="ADH-like_C"/>
</dbReference>
<evidence type="ECO:0000313" key="7">
    <source>
        <dbReference type="EMBL" id="GAA3022625.1"/>
    </source>
</evidence>
<dbReference type="Pfam" id="PF08240">
    <property type="entry name" value="ADH_N"/>
    <property type="match status" value="1"/>
</dbReference>
<evidence type="ECO:0000256" key="1">
    <source>
        <dbReference type="ARBA" id="ARBA00001947"/>
    </source>
</evidence>
<keyword evidence="4" id="KW-0560">Oxidoreductase</keyword>
<evidence type="ECO:0000313" key="8">
    <source>
        <dbReference type="Proteomes" id="UP001499930"/>
    </source>
</evidence>
<keyword evidence="2 5" id="KW-0479">Metal-binding</keyword>
<evidence type="ECO:0000256" key="5">
    <source>
        <dbReference type="RuleBase" id="RU361277"/>
    </source>
</evidence>
<evidence type="ECO:0000259" key="6">
    <source>
        <dbReference type="SMART" id="SM00829"/>
    </source>
</evidence>
<dbReference type="Pfam" id="PF00107">
    <property type="entry name" value="ADH_zinc_N"/>
    <property type="match status" value="2"/>
</dbReference>
<reference evidence="8" key="1">
    <citation type="journal article" date="2019" name="Int. J. Syst. Evol. Microbiol.">
        <title>The Global Catalogue of Microorganisms (GCM) 10K type strain sequencing project: providing services to taxonomists for standard genome sequencing and annotation.</title>
        <authorList>
            <consortium name="The Broad Institute Genomics Platform"/>
            <consortium name="The Broad Institute Genome Sequencing Center for Infectious Disease"/>
            <person name="Wu L."/>
            <person name="Ma J."/>
        </authorList>
    </citation>
    <scope>NUCLEOTIDE SEQUENCE [LARGE SCALE GENOMIC DNA]</scope>
    <source>
        <strain evidence="8">JCM 3106</strain>
    </source>
</reference>
<comment type="caution">
    <text evidence="7">The sequence shown here is derived from an EMBL/GenBank/DDBJ whole genome shotgun (WGS) entry which is preliminary data.</text>
</comment>
<dbReference type="InterPro" id="IPR020843">
    <property type="entry name" value="ER"/>
</dbReference>
<sequence>MRAVVFDAFGADPEVREVPAPEPPPGGAVIRVEATGLCRSDWHGWQGHDPDIRVLPHVPGHEFSGVVEAVGTGVVSWRPGDRVTAPFVCACGSCAACEAGDQQVCERQTQPGFTHWGSFAEYVAIDHAEVNLVRLPGEMTFPTAASLGCRFATAYRAITAVGRVRPQEWVAVHGCGGVGLSAVMIAAAAGARVVAVDVSPGALELARRFGAVACVAVSPGTSDGPGTGVATGIGAEAGAGVRAGGGDGAGAGVESGDGAEVPVPGAQVAARIREVTSGGAHVSVDALGSPQTCAASIEGLRRRGRHVQIGLLPGLTALPMGRVIGHELELLGSHGMAAHAYPEMLAAVARGTVLPQALVTRSIGLEEAGAALRSIGSVPGVTMILPRR</sequence>
<dbReference type="InterPro" id="IPR002328">
    <property type="entry name" value="ADH_Zn_CS"/>
</dbReference>
<comment type="cofactor">
    <cofactor evidence="1 5">
        <name>Zn(2+)</name>
        <dbReference type="ChEBI" id="CHEBI:29105"/>
    </cofactor>
</comment>
<accession>A0ABP6KUV0</accession>
<dbReference type="InterPro" id="IPR050129">
    <property type="entry name" value="Zn_alcohol_dh"/>
</dbReference>
<dbReference type="Gene3D" id="3.40.50.720">
    <property type="entry name" value="NAD(P)-binding Rossmann-like Domain"/>
    <property type="match status" value="2"/>
</dbReference>
<dbReference type="SUPFAM" id="SSF50129">
    <property type="entry name" value="GroES-like"/>
    <property type="match status" value="1"/>
</dbReference>
<dbReference type="EMBL" id="BAAAWD010000015">
    <property type="protein sequence ID" value="GAA3022625.1"/>
    <property type="molecule type" value="Genomic_DNA"/>
</dbReference>
<dbReference type="SUPFAM" id="SSF51735">
    <property type="entry name" value="NAD(P)-binding Rossmann-fold domains"/>
    <property type="match status" value="1"/>
</dbReference>
<dbReference type="PROSITE" id="PS00059">
    <property type="entry name" value="ADH_ZINC"/>
    <property type="match status" value="1"/>
</dbReference>
<dbReference type="InterPro" id="IPR036291">
    <property type="entry name" value="NAD(P)-bd_dom_sf"/>
</dbReference>
<name>A0ABP6KUV0_9ACTN</name>
<dbReference type="PANTHER" id="PTHR43401:SF5">
    <property type="entry name" value="ALCOHOL DEHYDROGENASE-RELATED"/>
    <property type="match status" value="1"/>
</dbReference>